<name>A0A7S1F2E7_NOCSC</name>
<dbReference type="SUPFAM" id="SSF50814">
    <property type="entry name" value="Lipocalins"/>
    <property type="match status" value="1"/>
</dbReference>
<protein>
    <submittedName>
        <fullName evidence="1">Uncharacterized protein</fullName>
    </submittedName>
</protein>
<sequence>MRHEATCPLLSLRSSLRAWLSRVRRRLTCGGFAGCEDGRIEALAFGALISMDSNTFSDDFDNADAFGRAISESTTFASAPDLCTPSGVSAFYSFFETNSADRLPWSRKRTLSTSHRSLDHPRVTDFEGYWELKRIEGDVDSFMAEAGAGWAMRQLAKSMNYGVGHTEQEVSVSDNVITIANKVGLKETVACLPLDAREVVGASLDGRQCITCAHWDGQCLRVDTKKMDGTKTSTSKRYFVGESLVVEASTMTGITVRRLYSERFRPM</sequence>
<organism evidence="1">
    <name type="scientific">Noctiluca scintillans</name>
    <name type="common">Sea sparkle</name>
    <name type="synonym">Red tide dinoflagellate</name>
    <dbReference type="NCBI Taxonomy" id="2966"/>
    <lineage>
        <taxon>Eukaryota</taxon>
        <taxon>Sar</taxon>
        <taxon>Alveolata</taxon>
        <taxon>Dinophyceae</taxon>
        <taxon>Noctilucales</taxon>
        <taxon>Noctilucaceae</taxon>
        <taxon>Noctiluca</taxon>
    </lineage>
</organism>
<dbReference type="EMBL" id="HBFQ01018612">
    <property type="protein sequence ID" value="CAD8838672.1"/>
    <property type="molecule type" value="Transcribed_RNA"/>
</dbReference>
<evidence type="ECO:0000313" key="1">
    <source>
        <dbReference type="EMBL" id="CAD8838672.1"/>
    </source>
</evidence>
<gene>
    <name evidence="1" type="ORF">NSCI0253_LOCUS13020</name>
</gene>
<dbReference type="Gene3D" id="2.40.128.20">
    <property type="match status" value="1"/>
</dbReference>
<accession>A0A7S1F2E7</accession>
<dbReference type="AlphaFoldDB" id="A0A7S1F2E7"/>
<dbReference type="CDD" id="cd00742">
    <property type="entry name" value="FABP"/>
    <property type="match status" value="1"/>
</dbReference>
<reference evidence="1" key="1">
    <citation type="submission" date="2021-01" db="EMBL/GenBank/DDBJ databases">
        <authorList>
            <person name="Corre E."/>
            <person name="Pelletier E."/>
            <person name="Niang G."/>
            <person name="Scheremetjew M."/>
            <person name="Finn R."/>
            <person name="Kale V."/>
            <person name="Holt S."/>
            <person name="Cochrane G."/>
            <person name="Meng A."/>
            <person name="Brown T."/>
            <person name="Cohen L."/>
        </authorList>
    </citation>
    <scope>NUCLEOTIDE SEQUENCE</scope>
</reference>
<dbReference type="InterPro" id="IPR012674">
    <property type="entry name" value="Calycin"/>
</dbReference>
<proteinExistence type="predicted"/>